<dbReference type="Pfam" id="PF00501">
    <property type="entry name" value="AMP-binding"/>
    <property type="match status" value="1"/>
</dbReference>
<dbReference type="PROSITE" id="PS00455">
    <property type="entry name" value="AMP_BINDING"/>
    <property type="match status" value="1"/>
</dbReference>
<dbReference type="Pfam" id="PF23562">
    <property type="entry name" value="AMP-binding_C_3"/>
    <property type="match status" value="1"/>
</dbReference>
<dbReference type="SUPFAM" id="SSF56801">
    <property type="entry name" value="Acetyl-CoA synthetase-like"/>
    <property type="match status" value="1"/>
</dbReference>
<keyword evidence="1" id="KW-0596">Phosphopantetheine</keyword>
<dbReference type="InterPro" id="IPR051414">
    <property type="entry name" value="Adenylate-forming_Reductase"/>
</dbReference>
<accession>A0AAD9SQZ6</accession>
<sequence>MTSEGPVPAPDCGRRLLPAVIDQRARDEPERPWCSLPRDDYDLSKGFEDISFSRFANGINKLAWFIEKTIGKSTSFETVAYLGVNDVRYHLMQMAVCKTGHKVLFSTMLNTPAVHVSLMEQTGCKTLFTAQGVHVKDILASRPMKHAVIPELEELLEGGPVPYYPYEKTFEEAEHDPYLILHTSGTTGDPKPIVWNHAFMATQDRHVLLEEREGRKHCLMLSHPGEDVRYIITTSPFHAISSGFAMCISVFGKTVFLPGFRHRTASASEVHLLIPHANASKAFFTPWVMEDISRRPDAAKFIKPLQHVCFGGAVLSSHAASIWAKYTRIQNFWGATEALAAAQLEADREDYAYNYFDVFTNGYEFRRIEDAGYVSEDGVANDLYEFVMKLNETSAPIASWHARQNIHPSTTTPPLPEWFTGDLWTPHPDPAKAAYAWKFVCRKDDLISFSTGVTGHPAPIERAITSAEKVRAAILIGDKHQQSLALIELMHGVEPSPELAKEIWEQTIQPANEKVQTHIRVAKTHVVLVTADGFVRTAKGSVVRKHTEAKFKDLIDGVYEKHGDKWQDAKERYGSISQSTEITVEIH</sequence>
<dbReference type="InterPro" id="IPR045851">
    <property type="entry name" value="AMP-bd_C_sf"/>
</dbReference>
<dbReference type="Gene3D" id="3.30.300.30">
    <property type="match status" value="1"/>
</dbReference>
<keyword evidence="2" id="KW-0597">Phosphoprotein</keyword>
<evidence type="ECO:0000256" key="2">
    <source>
        <dbReference type="ARBA" id="ARBA00022553"/>
    </source>
</evidence>
<evidence type="ECO:0000256" key="1">
    <source>
        <dbReference type="ARBA" id="ARBA00022450"/>
    </source>
</evidence>
<proteinExistence type="predicted"/>
<dbReference type="InterPro" id="IPR042099">
    <property type="entry name" value="ANL_N_sf"/>
</dbReference>
<gene>
    <name evidence="4" type="ORF">N8I77_001006</name>
</gene>
<evidence type="ECO:0000313" key="5">
    <source>
        <dbReference type="Proteomes" id="UP001265746"/>
    </source>
</evidence>
<dbReference type="EMBL" id="JAUJFL010000001">
    <property type="protein sequence ID" value="KAK2614154.1"/>
    <property type="molecule type" value="Genomic_DNA"/>
</dbReference>
<feature type="domain" description="AMP-dependent synthetase/ligase" evidence="3">
    <location>
        <begin position="27"/>
        <end position="347"/>
    </location>
</feature>
<evidence type="ECO:0000259" key="3">
    <source>
        <dbReference type="Pfam" id="PF00501"/>
    </source>
</evidence>
<name>A0AAD9SQZ6_PHOAM</name>
<protein>
    <recommendedName>
        <fullName evidence="3">AMP-dependent synthetase/ligase domain-containing protein</fullName>
    </recommendedName>
</protein>
<reference evidence="4" key="1">
    <citation type="submission" date="2023-06" db="EMBL/GenBank/DDBJ databases">
        <authorList>
            <person name="Noh H."/>
        </authorList>
    </citation>
    <scope>NUCLEOTIDE SEQUENCE</scope>
    <source>
        <strain evidence="4">DUCC20226</strain>
    </source>
</reference>
<dbReference type="PANTHER" id="PTHR43439">
    <property type="entry name" value="PHENYLACETATE-COENZYME A LIGASE"/>
    <property type="match status" value="1"/>
</dbReference>
<dbReference type="Proteomes" id="UP001265746">
    <property type="component" value="Unassembled WGS sequence"/>
</dbReference>
<organism evidence="4 5">
    <name type="scientific">Phomopsis amygdali</name>
    <name type="common">Fusicoccum amygdali</name>
    <dbReference type="NCBI Taxonomy" id="1214568"/>
    <lineage>
        <taxon>Eukaryota</taxon>
        <taxon>Fungi</taxon>
        <taxon>Dikarya</taxon>
        <taxon>Ascomycota</taxon>
        <taxon>Pezizomycotina</taxon>
        <taxon>Sordariomycetes</taxon>
        <taxon>Sordariomycetidae</taxon>
        <taxon>Diaporthales</taxon>
        <taxon>Diaporthaceae</taxon>
        <taxon>Diaporthe</taxon>
    </lineage>
</organism>
<keyword evidence="5" id="KW-1185">Reference proteome</keyword>
<comment type="caution">
    <text evidence="4">The sequence shown here is derived from an EMBL/GenBank/DDBJ whole genome shotgun (WGS) entry which is preliminary data.</text>
</comment>
<dbReference type="AlphaFoldDB" id="A0AAD9SQZ6"/>
<dbReference type="InterPro" id="IPR020845">
    <property type="entry name" value="AMP-binding_CS"/>
</dbReference>
<dbReference type="Gene3D" id="3.40.50.12780">
    <property type="entry name" value="N-terminal domain of ligase-like"/>
    <property type="match status" value="1"/>
</dbReference>
<dbReference type="PANTHER" id="PTHR43439:SF2">
    <property type="entry name" value="ENZYME, PUTATIVE (JCVI)-RELATED"/>
    <property type="match status" value="1"/>
</dbReference>
<dbReference type="InterPro" id="IPR000873">
    <property type="entry name" value="AMP-dep_synth/lig_dom"/>
</dbReference>
<evidence type="ECO:0000313" key="4">
    <source>
        <dbReference type="EMBL" id="KAK2614154.1"/>
    </source>
</evidence>